<evidence type="ECO:0000313" key="2">
    <source>
        <dbReference type="Proteomes" id="UP000194127"/>
    </source>
</evidence>
<proteinExistence type="predicted"/>
<dbReference type="GeneID" id="36323715"/>
<gene>
    <name evidence="1" type="ORF">POSPLADRAFT_1045469</name>
</gene>
<protein>
    <submittedName>
        <fullName evidence="1">Uncharacterized protein</fullName>
    </submittedName>
</protein>
<keyword evidence="2" id="KW-1185">Reference proteome</keyword>
<dbReference type="OrthoDB" id="10269279at2759"/>
<dbReference type="AlphaFoldDB" id="A0A1X6N733"/>
<evidence type="ECO:0000313" key="1">
    <source>
        <dbReference type="EMBL" id="OSX64421.1"/>
    </source>
</evidence>
<dbReference type="EMBL" id="KZ110594">
    <property type="protein sequence ID" value="OSX64421.1"/>
    <property type="molecule type" value="Genomic_DNA"/>
</dbReference>
<name>A0A1X6N733_9APHY</name>
<organism evidence="1 2">
    <name type="scientific">Postia placenta MAD-698-R-SB12</name>
    <dbReference type="NCBI Taxonomy" id="670580"/>
    <lineage>
        <taxon>Eukaryota</taxon>
        <taxon>Fungi</taxon>
        <taxon>Dikarya</taxon>
        <taxon>Basidiomycota</taxon>
        <taxon>Agaricomycotina</taxon>
        <taxon>Agaricomycetes</taxon>
        <taxon>Polyporales</taxon>
        <taxon>Adustoporiaceae</taxon>
        <taxon>Rhodonia</taxon>
    </lineage>
</organism>
<reference evidence="1 2" key="1">
    <citation type="submission" date="2017-04" db="EMBL/GenBank/DDBJ databases">
        <title>Genome Sequence of the Model Brown-Rot Fungus Postia placenta SB12.</title>
        <authorList>
            <consortium name="DOE Joint Genome Institute"/>
            <person name="Gaskell J."/>
            <person name="Kersten P."/>
            <person name="Larrondo L.F."/>
            <person name="Canessa P."/>
            <person name="Martinez D."/>
            <person name="Hibbett D."/>
            <person name="Schmoll M."/>
            <person name="Kubicek C.P."/>
            <person name="Martinez A.T."/>
            <person name="Yadav J."/>
            <person name="Master E."/>
            <person name="Magnuson J.K."/>
            <person name="James T."/>
            <person name="Yaver D."/>
            <person name="Berka R."/>
            <person name="Labutti K."/>
            <person name="Lipzen A."/>
            <person name="Aerts A."/>
            <person name="Barry K."/>
            <person name="Henrissat B."/>
            <person name="Blanchette R."/>
            <person name="Grigoriev I."/>
            <person name="Cullen D."/>
        </authorList>
    </citation>
    <scope>NUCLEOTIDE SEQUENCE [LARGE SCALE GENOMIC DNA]</scope>
    <source>
        <strain evidence="1 2">MAD-698-R-SB12</strain>
    </source>
</reference>
<sequence length="103" mass="11927">MSTPLIVLQEVCRWSPIKGTTDFMREGAMIAFLTIEEYDELSYKTNSRHIRRPRKFSAFKVNNSLRHGAKKRCLFKPKAVNAHGFWEVAAVERKDSNGLRGVW</sequence>
<accession>A0A1X6N733</accession>
<dbReference type="Proteomes" id="UP000194127">
    <property type="component" value="Unassembled WGS sequence"/>
</dbReference>
<dbReference type="RefSeq" id="XP_024341215.1">
    <property type="nucleotide sequence ID" value="XM_024478765.1"/>
</dbReference>